<accession>A0ACB9TSS4</accession>
<comment type="caution">
    <text evidence="1">The sequence shown here is derived from an EMBL/GenBank/DDBJ whole genome shotgun (WGS) entry which is preliminary data.</text>
</comment>
<dbReference type="Proteomes" id="UP001056778">
    <property type="component" value="Chromosome 1"/>
</dbReference>
<organism evidence="1 2">
    <name type="scientific">Holotrichia oblita</name>
    <name type="common">Chafer beetle</name>
    <dbReference type="NCBI Taxonomy" id="644536"/>
    <lineage>
        <taxon>Eukaryota</taxon>
        <taxon>Metazoa</taxon>
        <taxon>Ecdysozoa</taxon>
        <taxon>Arthropoda</taxon>
        <taxon>Hexapoda</taxon>
        <taxon>Insecta</taxon>
        <taxon>Pterygota</taxon>
        <taxon>Neoptera</taxon>
        <taxon>Endopterygota</taxon>
        <taxon>Coleoptera</taxon>
        <taxon>Polyphaga</taxon>
        <taxon>Scarabaeiformia</taxon>
        <taxon>Scarabaeidae</taxon>
        <taxon>Melolonthinae</taxon>
        <taxon>Holotrichia</taxon>
    </lineage>
</organism>
<sequence length="574" mass="65064">MRTLLEFQAPTDGEVTLCEVDGRIHSMNYEYANVNVFTNTIYYEQGYVEMLHLAASRHKFILSNLAKVILKTVNSIDRVRTMFNPTFKQSRMKIISDISSNRNWMHSPLRCIAWHPDSTKIAVGTCDDTVKIYLKNATLTPILKCKQQKNITAIEWRPMSDSEIAVACEQCIVIWHVDPHSVVTRPSVSNAIILQRSNHQPIVSIAWSPYGDTLASVAAQDSTVLVWDVEFNRTSALKRPGCSGNSLLKWSPNAKKLFCATTTLVFRVWECQTWKAERWNVLTDRVQTASWSPCGSTLLFATTQETIIYALSFIKSDFIFAHDSSNSPNAAIPLYDVSKVDIDGIIVGGIIQNMDWDPTGNHLAVIFRETNYVAVFTVTLDPVLQLNPSFLVAGTPDEYPCLIAFQKNFHEGACLAIGWSSGRLQYFPIIYSDLANSDRKIVKDFTTFREDVKASPVVIIPYAPFITKGLSKIFKELDLRIVYSSGTSLRSLIGNPKDKIQPLEKSGIYEINYCKDCNQKYIGQTIRAVSTRFKEHMAYLRFNRIEKSSVAQHICETDIDHRNVSKCFRKFRNI</sequence>
<evidence type="ECO:0000313" key="1">
    <source>
        <dbReference type="EMBL" id="KAI4469787.1"/>
    </source>
</evidence>
<dbReference type="EMBL" id="CM043015">
    <property type="protein sequence ID" value="KAI4469787.1"/>
    <property type="molecule type" value="Genomic_DNA"/>
</dbReference>
<name>A0ACB9TSS4_HOLOL</name>
<keyword evidence="2" id="KW-1185">Reference proteome</keyword>
<reference evidence="1" key="1">
    <citation type="submission" date="2022-04" db="EMBL/GenBank/DDBJ databases">
        <title>Chromosome-scale genome assembly of Holotrichia oblita Faldermann.</title>
        <authorList>
            <person name="Rongchong L."/>
        </authorList>
    </citation>
    <scope>NUCLEOTIDE SEQUENCE</scope>
    <source>
        <strain evidence="1">81SQS9</strain>
    </source>
</reference>
<gene>
    <name evidence="1" type="ORF">MML48_1g06841</name>
</gene>
<proteinExistence type="predicted"/>
<protein>
    <submittedName>
        <fullName evidence="1">Aladin</fullName>
    </submittedName>
</protein>
<evidence type="ECO:0000313" key="2">
    <source>
        <dbReference type="Proteomes" id="UP001056778"/>
    </source>
</evidence>